<feature type="transmembrane region" description="Helical" evidence="8">
    <location>
        <begin position="262"/>
        <end position="281"/>
    </location>
</feature>
<dbReference type="GO" id="GO:0005471">
    <property type="term" value="F:ATP:ADP antiporter activity"/>
    <property type="evidence" value="ECO:0007669"/>
    <property type="project" value="InterPro"/>
</dbReference>
<evidence type="ECO:0000256" key="1">
    <source>
        <dbReference type="ARBA" id="ARBA00004141"/>
    </source>
</evidence>
<proteinExistence type="inferred from homology"/>
<gene>
    <name evidence="9" type="ORF">F3Y22_tig00110318pilonHSYRG00199</name>
</gene>
<dbReference type="NCBIfam" id="TIGR00769">
    <property type="entry name" value="AAA"/>
    <property type="match status" value="1"/>
</dbReference>
<reference evidence="9" key="1">
    <citation type="submission" date="2019-09" db="EMBL/GenBank/DDBJ databases">
        <title>Draft genome information of white flower Hibiscus syriacus.</title>
        <authorList>
            <person name="Kim Y.-M."/>
        </authorList>
    </citation>
    <scope>NUCLEOTIDE SEQUENCE [LARGE SCALE GENOMIC DNA]</scope>
    <source>
        <strain evidence="9">YM2019G1</strain>
    </source>
</reference>
<dbReference type="InterPro" id="IPR004667">
    <property type="entry name" value="ADP_ATP_car_bac_type"/>
</dbReference>
<protein>
    <recommendedName>
        <fullName evidence="8">ADP,ATP carrier protein</fullName>
    </recommendedName>
</protein>
<evidence type="ECO:0000256" key="4">
    <source>
        <dbReference type="ARBA" id="ARBA00022741"/>
    </source>
</evidence>
<comment type="similarity">
    <text evidence="8">Belongs to the ADP/ATP translocase tlc family.</text>
</comment>
<feature type="transmembrane region" description="Helical" evidence="8">
    <location>
        <begin position="142"/>
        <end position="160"/>
    </location>
</feature>
<keyword evidence="5 8" id="KW-0067">ATP-binding</keyword>
<keyword evidence="8" id="KW-0934">Plastid</keyword>
<evidence type="ECO:0000256" key="6">
    <source>
        <dbReference type="ARBA" id="ARBA00022989"/>
    </source>
</evidence>
<dbReference type="GO" id="GO:0031969">
    <property type="term" value="C:chloroplast membrane"/>
    <property type="evidence" value="ECO:0007669"/>
    <property type="project" value="UniProtKB-SubCell"/>
</dbReference>
<dbReference type="AlphaFoldDB" id="A0A6A3B7D9"/>
<feature type="transmembrane region" description="Helical" evidence="8">
    <location>
        <begin position="540"/>
        <end position="559"/>
    </location>
</feature>
<dbReference type="EMBL" id="VEPZ02000926">
    <property type="protein sequence ID" value="KAE8710959.1"/>
    <property type="molecule type" value="Genomic_DNA"/>
</dbReference>
<feature type="transmembrane region" description="Helical" evidence="8">
    <location>
        <begin position="105"/>
        <end position="122"/>
    </location>
</feature>
<evidence type="ECO:0000313" key="9">
    <source>
        <dbReference type="EMBL" id="KAE8710959.1"/>
    </source>
</evidence>
<keyword evidence="10" id="KW-1185">Reference proteome</keyword>
<comment type="subcellular location">
    <subcellularLocation>
        <location evidence="1">Membrane</location>
        <topology evidence="1">Multi-pass membrane protein</topology>
    </subcellularLocation>
    <subcellularLocation>
        <location evidence="8">Plastid</location>
        <location evidence="8">Chloroplast membrane</location>
        <topology evidence="8">Multi-pass membrane protein</topology>
    </subcellularLocation>
</comment>
<dbReference type="Proteomes" id="UP000436088">
    <property type="component" value="Unassembled WGS sequence"/>
</dbReference>
<dbReference type="GO" id="GO:0005524">
    <property type="term" value="F:ATP binding"/>
    <property type="evidence" value="ECO:0007669"/>
    <property type="project" value="UniProtKB-KW"/>
</dbReference>
<keyword evidence="2 8" id="KW-0813">Transport</keyword>
<comment type="caution">
    <text evidence="9">The sequence shown here is derived from an EMBL/GenBank/DDBJ whole genome shotgun (WGS) entry which is preliminary data.</text>
</comment>
<keyword evidence="6 8" id="KW-1133">Transmembrane helix</keyword>
<dbReference type="PANTHER" id="PTHR31187">
    <property type="match status" value="1"/>
</dbReference>
<dbReference type="Pfam" id="PF03219">
    <property type="entry name" value="TLC"/>
    <property type="match status" value="1"/>
</dbReference>
<keyword evidence="8" id="KW-0150">Chloroplast</keyword>
<keyword evidence="4 8" id="KW-0547">Nucleotide-binding</keyword>
<dbReference type="InterPro" id="IPR036259">
    <property type="entry name" value="MFS_trans_sf"/>
</dbReference>
<feature type="transmembrane region" description="Helical" evidence="8">
    <location>
        <begin position="399"/>
        <end position="418"/>
    </location>
</feature>
<feature type="transmembrane region" description="Helical" evidence="8">
    <location>
        <begin position="172"/>
        <end position="192"/>
    </location>
</feature>
<evidence type="ECO:0000256" key="2">
    <source>
        <dbReference type="ARBA" id="ARBA00022448"/>
    </source>
</evidence>
<feature type="transmembrane region" description="Helical" evidence="8">
    <location>
        <begin position="302"/>
        <end position="323"/>
    </location>
</feature>
<evidence type="ECO:0000313" key="10">
    <source>
        <dbReference type="Proteomes" id="UP000436088"/>
    </source>
</evidence>
<dbReference type="PANTHER" id="PTHR31187:SF13">
    <property type="entry name" value="ADP,ATP CARRIER PROTEIN 1, CHLOROPLASTIC"/>
    <property type="match status" value="1"/>
</dbReference>
<evidence type="ECO:0000256" key="3">
    <source>
        <dbReference type="ARBA" id="ARBA00022692"/>
    </source>
</evidence>
<organism evidence="9 10">
    <name type="scientific">Hibiscus syriacus</name>
    <name type="common">Rose of Sharon</name>
    <dbReference type="NCBI Taxonomy" id="106335"/>
    <lineage>
        <taxon>Eukaryota</taxon>
        <taxon>Viridiplantae</taxon>
        <taxon>Streptophyta</taxon>
        <taxon>Embryophyta</taxon>
        <taxon>Tracheophyta</taxon>
        <taxon>Spermatophyta</taxon>
        <taxon>Magnoliopsida</taxon>
        <taxon>eudicotyledons</taxon>
        <taxon>Gunneridae</taxon>
        <taxon>Pentapetalae</taxon>
        <taxon>rosids</taxon>
        <taxon>malvids</taxon>
        <taxon>Malvales</taxon>
        <taxon>Malvaceae</taxon>
        <taxon>Malvoideae</taxon>
        <taxon>Hibiscus</taxon>
    </lineage>
</organism>
<keyword evidence="7 8" id="KW-0472">Membrane</keyword>
<evidence type="ECO:0000256" key="7">
    <source>
        <dbReference type="ARBA" id="ARBA00023136"/>
    </source>
</evidence>
<feature type="transmembrane region" description="Helical" evidence="8">
    <location>
        <begin position="228"/>
        <end position="250"/>
    </location>
</feature>
<sequence length="1035" mass="115188">MEAVLKTRGLLSLPPNPIRARSLLNPSQGLKQRLFASKPLGLNGISLSYKRVPRVVANPNGLSPKGKNFICKAEATAAADDGQPLIGESEKPKFLGIELVTLKKIIPLGLMFFCILFNYTILRDTKDVLVVTAKGSSAEIIPFLKTWVNLPMAVGFMLLYTKLANVLSTKALFYTVIVPFIIFFGAFGFLLYPLSNYIHPQALADKLLAVLGPRFLGPLAIFRIWSFCLFYVMAELWGSVVISVLFWGLANQITTVDEAKRFYPLFGLGANVALIFSGRTVKYFSNLRQNLGPGVDGWAISLKGMMSIVVLMGVTICFLYWWVNNFVPLPTRSKKKKEKPKMGTMESLKFLVSSRYIRDLATLVVAYGISINLVEVTWKSKLKAQFPSPNEYSSFMGDFSTGTGIATFTMMLLSQFIFDKYGWGVAATITPTVLLLTGIGFFSLILFGDPFAPVLAKFGMTPLLAAVYVGALQNIFSKSAKYSLFDPCKEMAYIPLDEDTKIKGKAAIDVVCNPLGKSGGALIQQFMILTFGSLANSTPYLGGILMVIVFAWLAAARSLDTQFTALRREEELEKEMEIAAVKIPIVSESGSASHTSDSSVNPAAGDFKLQISIPCKPHPHSPASFLSNPVVGHHFAAATVTVNSLRPSLGGIGKGRKIHLLNPLFTPSIDRTLEDARKAINCVDRSRIRRNEVRVFLARFQPREAFWRKKFSGLKPAEIKSKREDVGHLEAPMWMNELAAIMHKEGILGPKIMRLSGLAVLIIFEDDESMDFTLNNQMGALNKCFDKVEVWSENFHCSSRRAWLSCKGIPPFLWNPSTFRSIADKWGELISIDEGSVNPVCISEFEPCFSPDSVWVDSFLMDEAVASRYLWWGSSSVSRQLILPWWRYVLRELAETRTLRWRRFLSVVMWMKKVYYVVWGKKLVAASRRDVVEHENVLDQGARESVFESSESCMSARDRERILDFFDSSNLDGRLKAKVMKNVINIIKRRAISSSKGVEAHQDGDAQQVGAVVDRMDGRDISGLAEKVSGPQLMA</sequence>
<evidence type="ECO:0000256" key="5">
    <source>
        <dbReference type="ARBA" id="ARBA00022840"/>
    </source>
</evidence>
<evidence type="ECO:0000256" key="8">
    <source>
        <dbReference type="RuleBase" id="RU363121"/>
    </source>
</evidence>
<dbReference type="SUPFAM" id="SSF103473">
    <property type="entry name" value="MFS general substrate transporter"/>
    <property type="match status" value="1"/>
</dbReference>
<accession>A0A6A3B7D9</accession>
<keyword evidence="3 8" id="KW-0812">Transmembrane</keyword>
<feature type="transmembrane region" description="Helical" evidence="8">
    <location>
        <begin position="424"/>
        <end position="447"/>
    </location>
</feature>
<feature type="transmembrane region" description="Helical" evidence="8">
    <location>
        <begin position="360"/>
        <end position="378"/>
    </location>
</feature>
<feature type="transmembrane region" description="Helical" evidence="8">
    <location>
        <begin position="454"/>
        <end position="476"/>
    </location>
</feature>
<name>A0A6A3B7D9_HIBSY</name>